<gene>
    <name evidence="3" type="ORF">Fcan01_01242</name>
</gene>
<organism evidence="3 4">
    <name type="scientific">Folsomia candida</name>
    <name type="common">Springtail</name>
    <dbReference type="NCBI Taxonomy" id="158441"/>
    <lineage>
        <taxon>Eukaryota</taxon>
        <taxon>Metazoa</taxon>
        <taxon>Ecdysozoa</taxon>
        <taxon>Arthropoda</taxon>
        <taxon>Hexapoda</taxon>
        <taxon>Collembola</taxon>
        <taxon>Entomobryomorpha</taxon>
        <taxon>Isotomoidea</taxon>
        <taxon>Isotomidae</taxon>
        <taxon>Proisotominae</taxon>
        <taxon>Folsomia</taxon>
    </lineage>
</organism>
<evidence type="ECO:0000256" key="1">
    <source>
        <dbReference type="SAM" id="SignalP"/>
    </source>
</evidence>
<accession>A0A226F3M7</accession>
<dbReference type="InterPro" id="IPR006149">
    <property type="entry name" value="EB_dom"/>
</dbReference>
<evidence type="ECO:0000313" key="4">
    <source>
        <dbReference type="Proteomes" id="UP000198287"/>
    </source>
</evidence>
<protein>
    <recommendedName>
        <fullName evidence="2">EB domain-containing protein</fullName>
    </recommendedName>
</protein>
<feature type="signal peptide" evidence="1">
    <location>
        <begin position="1"/>
        <end position="22"/>
    </location>
</feature>
<sequence length="437" mass="47992">MSSQYFFLFMAVTFSIIATTTAWRSTELKQSDPYGKPCVNGTVPEGSKLVNCDRETKSLVCSSTGKCECAASDKKTMYDPGMRSCFLVPYEEDDFRCTTDYQCYVSSYGKWSRCSLEQGKCECFAEGATTELKYNVCYTLKKSSSIMEYPSCQNNAECYASNLGNLTRCNMANLFCECYDTLTNGKNEVGYHAGRCVYSRRLGDFCESDAECRVVHGGAYCGEHTSYLQKEKTCQCPDGNLNKCDSGTGGGSGFKAAERIWVVALTTIVLGVTATRVVGNFNPTNPPNKDRTALKSKHDENMFGGQTQKFDFPANSGLTPNTLSGAGGHAISYGGWRRDRVQRSGVNRTKNPVWRRFLPGDLGQAAWQTQCPPGAQYPSAASPKGCPLLRKFNNGVVFVTVIASKKPHVWKQYECENLSLCATISGWLQFVIGGGVC</sequence>
<keyword evidence="4" id="KW-1185">Reference proteome</keyword>
<reference evidence="3 4" key="1">
    <citation type="submission" date="2015-12" db="EMBL/GenBank/DDBJ databases">
        <title>The genome of Folsomia candida.</title>
        <authorList>
            <person name="Faddeeva A."/>
            <person name="Derks M.F."/>
            <person name="Anvar Y."/>
            <person name="Smit S."/>
            <person name="Van Straalen N."/>
            <person name="Roelofs D."/>
        </authorList>
    </citation>
    <scope>NUCLEOTIDE SEQUENCE [LARGE SCALE GENOMIC DNA]</scope>
    <source>
        <strain evidence="3 4">VU population</strain>
        <tissue evidence="3">Whole body</tissue>
    </source>
</reference>
<keyword evidence="1" id="KW-0732">Signal</keyword>
<evidence type="ECO:0000259" key="2">
    <source>
        <dbReference type="Pfam" id="PF01683"/>
    </source>
</evidence>
<dbReference type="EMBL" id="LNIX01000001">
    <property type="protein sequence ID" value="OXA64395.1"/>
    <property type="molecule type" value="Genomic_DNA"/>
</dbReference>
<feature type="domain" description="EB" evidence="2">
    <location>
        <begin position="191"/>
        <end position="242"/>
    </location>
</feature>
<dbReference type="Proteomes" id="UP000198287">
    <property type="component" value="Unassembled WGS sequence"/>
</dbReference>
<feature type="chain" id="PRO_5012511109" description="EB domain-containing protein" evidence="1">
    <location>
        <begin position="23"/>
        <end position="437"/>
    </location>
</feature>
<comment type="caution">
    <text evidence="3">The sequence shown here is derived from an EMBL/GenBank/DDBJ whole genome shotgun (WGS) entry which is preliminary data.</text>
</comment>
<name>A0A226F3M7_FOLCA</name>
<dbReference type="AlphaFoldDB" id="A0A226F3M7"/>
<dbReference type="OMA" id="CECYDTL"/>
<evidence type="ECO:0000313" key="3">
    <source>
        <dbReference type="EMBL" id="OXA64395.1"/>
    </source>
</evidence>
<dbReference type="OrthoDB" id="8272734at2759"/>
<dbReference type="Pfam" id="PF01683">
    <property type="entry name" value="EB"/>
    <property type="match status" value="1"/>
</dbReference>
<proteinExistence type="predicted"/>